<sequence>MVVLNDKNFHVCLNCMWRAFATNKKEFLCDRLSPIPIRDSQSLHSAIAIGDLSKLARYSRRKYVNWGPTKFWRLIIDFYIPKLFLAKYLLVLDSHRSKFPFPLFFPSAALFQ</sequence>
<comment type="caution">
    <text evidence="1">The sequence shown here is derived from an EMBL/GenBank/DDBJ whole genome shotgun (WGS) entry which is preliminary data.</text>
</comment>
<dbReference type="EMBL" id="JAEVHI010000001">
    <property type="protein sequence ID" value="KAG5304103.1"/>
    <property type="molecule type" value="Genomic_DNA"/>
</dbReference>
<dbReference type="AlphaFoldDB" id="A0A8H7Z8G0"/>
<evidence type="ECO:0000313" key="1">
    <source>
        <dbReference type="EMBL" id="KAG5304103.1"/>
    </source>
</evidence>
<accession>A0A8H7Z8G0</accession>
<dbReference type="Proteomes" id="UP000670092">
    <property type="component" value="Unassembled WGS sequence"/>
</dbReference>
<organism evidence="1 2">
    <name type="scientific">Ajellomyces capsulatus</name>
    <name type="common">Darling's disease fungus</name>
    <name type="synonym">Histoplasma capsulatum</name>
    <dbReference type="NCBI Taxonomy" id="5037"/>
    <lineage>
        <taxon>Eukaryota</taxon>
        <taxon>Fungi</taxon>
        <taxon>Dikarya</taxon>
        <taxon>Ascomycota</taxon>
        <taxon>Pezizomycotina</taxon>
        <taxon>Eurotiomycetes</taxon>
        <taxon>Eurotiomycetidae</taxon>
        <taxon>Onygenales</taxon>
        <taxon>Ajellomycetaceae</taxon>
        <taxon>Histoplasma</taxon>
    </lineage>
</organism>
<proteinExistence type="predicted"/>
<protein>
    <submittedName>
        <fullName evidence="1">Uncharacterized protein</fullName>
    </submittedName>
</protein>
<evidence type="ECO:0000313" key="2">
    <source>
        <dbReference type="Proteomes" id="UP000670092"/>
    </source>
</evidence>
<name>A0A8H7Z8G0_AJECA</name>
<gene>
    <name evidence="1" type="ORF">I7I52_02325</name>
</gene>
<dbReference type="VEuPathDB" id="FungiDB:I7I52_02325"/>
<reference evidence="1 2" key="1">
    <citation type="submission" date="2021-01" db="EMBL/GenBank/DDBJ databases">
        <title>Chromosome-level genome assembly of a human fungal pathogen reveals clustering of transcriptionally co-regulated genes.</title>
        <authorList>
            <person name="Voorhies M."/>
            <person name="Cohen S."/>
            <person name="Shea T.P."/>
            <person name="Petrus S."/>
            <person name="Munoz J.F."/>
            <person name="Poplawski S."/>
            <person name="Goldman W.E."/>
            <person name="Michael T."/>
            <person name="Cuomo C.A."/>
            <person name="Sil A."/>
            <person name="Beyhan S."/>
        </authorList>
    </citation>
    <scope>NUCLEOTIDE SEQUENCE [LARGE SCALE GENOMIC DNA]</scope>
    <source>
        <strain evidence="1 2">G184AR</strain>
    </source>
</reference>